<dbReference type="InterPro" id="IPR011650">
    <property type="entry name" value="Peptidase_M20_dimer"/>
</dbReference>
<sequence>MIEESFYQELVNIRHHLHKHPELSEKEVETTAFLSEKMNEFGIEILASKTLKTGFVAKIGNGKPVIALRADLDALPILEATHLAYSSQNSGVMHACGHDLHMTSLLGAAKLLKAKEQTLKGTIKLIFQPAEELGTGARDVIASGLVDDVEAFFGYHNLPTLTAGTIGLRAKGVMAAVEQFDVTIKGKGSHAAYPHEGIDPIVASASIIQNLQTIVSRNTPPLEATVLSVTHIEAGQTWNVLPNQARFEGTIRTFDDQITQLMKKRFIEIVEHTAQALGVQAEITWVMGSDATYNDPELTAVLFSETKKWHAKTIVPDPSSAGEDFAAYGKLAPSVFALIGSNAPLSSGLHFADMIVQDETIKTAVEYYVHTADTMLEYFNK</sequence>
<feature type="domain" description="Peptidase M20 dimerisation" evidence="6">
    <location>
        <begin position="180"/>
        <end position="273"/>
    </location>
</feature>
<feature type="binding site" evidence="5">
    <location>
        <position position="96"/>
    </location>
    <ligand>
        <name>Mn(2+)</name>
        <dbReference type="ChEBI" id="CHEBI:29035"/>
        <label>2</label>
    </ligand>
</feature>
<proteinExistence type="predicted"/>
<dbReference type="SUPFAM" id="SSF53187">
    <property type="entry name" value="Zn-dependent exopeptidases"/>
    <property type="match status" value="1"/>
</dbReference>
<keyword evidence="2 7" id="KW-0378">Hydrolase</keyword>
<comment type="cofactor">
    <cofactor evidence="5">
        <name>Mn(2+)</name>
        <dbReference type="ChEBI" id="CHEBI:29035"/>
    </cofactor>
    <text evidence="5">The Mn(2+) ion enhances activity.</text>
</comment>
<keyword evidence="3" id="KW-0220">Diaminopimelate biosynthesis</keyword>
<dbReference type="GO" id="GO:0050118">
    <property type="term" value="F:N-acetyldiaminopimelate deacetylase activity"/>
    <property type="evidence" value="ECO:0007669"/>
    <property type="project" value="UniProtKB-ARBA"/>
</dbReference>
<protein>
    <submittedName>
        <fullName evidence="7">Amidohydrolase</fullName>
    </submittedName>
</protein>
<dbReference type="EMBL" id="WITJ01000003">
    <property type="protein sequence ID" value="MQW38914.1"/>
    <property type="molecule type" value="Genomic_DNA"/>
</dbReference>
<dbReference type="PIRSF" id="PIRSF005962">
    <property type="entry name" value="Pept_M20D_amidohydro"/>
    <property type="match status" value="1"/>
</dbReference>
<dbReference type="Gene3D" id="3.40.630.10">
    <property type="entry name" value="Zn peptidases"/>
    <property type="match status" value="1"/>
</dbReference>
<dbReference type="Gene3D" id="3.30.70.360">
    <property type="match status" value="1"/>
</dbReference>
<dbReference type="AlphaFoldDB" id="A0A7X1Z7V0"/>
<evidence type="ECO:0000313" key="7">
    <source>
        <dbReference type="EMBL" id="MQW38914.1"/>
    </source>
</evidence>
<evidence type="ECO:0000256" key="4">
    <source>
        <dbReference type="ARBA" id="ARBA00023154"/>
    </source>
</evidence>
<dbReference type="GO" id="GO:0019877">
    <property type="term" value="P:diaminopimelate biosynthetic process"/>
    <property type="evidence" value="ECO:0007669"/>
    <property type="project" value="UniProtKB-KW"/>
</dbReference>
<accession>A0A7X1Z7V0</accession>
<dbReference type="FunFam" id="3.30.70.360:FF:000001">
    <property type="entry name" value="N-acetyldiaminopimelate deacetylase"/>
    <property type="match status" value="1"/>
</dbReference>
<feature type="binding site" evidence="5">
    <location>
        <position position="132"/>
    </location>
    <ligand>
        <name>Mn(2+)</name>
        <dbReference type="ChEBI" id="CHEBI:29035"/>
        <label>2</label>
    </ligand>
</feature>
<keyword evidence="5" id="KW-0479">Metal-binding</keyword>
<dbReference type="GO" id="GO:0009085">
    <property type="term" value="P:lysine biosynthetic process"/>
    <property type="evidence" value="ECO:0007669"/>
    <property type="project" value="UniProtKB-KW"/>
</dbReference>
<keyword evidence="8" id="KW-1185">Reference proteome</keyword>
<dbReference type="InterPro" id="IPR017439">
    <property type="entry name" value="Amidohydrolase"/>
</dbReference>
<evidence type="ECO:0000313" key="8">
    <source>
        <dbReference type="Proteomes" id="UP000439550"/>
    </source>
</evidence>
<gene>
    <name evidence="7" type="ORF">GHI93_02975</name>
</gene>
<dbReference type="Pfam" id="PF01546">
    <property type="entry name" value="Peptidase_M20"/>
    <property type="match status" value="1"/>
</dbReference>
<evidence type="ECO:0000256" key="5">
    <source>
        <dbReference type="PIRSR" id="PIRSR005962-1"/>
    </source>
</evidence>
<name>A0A7X1Z7V0_9LACT</name>
<dbReference type="PANTHER" id="PTHR11014:SF63">
    <property type="entry name" value="METALLOPEPTIDASE, PUTATIVE (AFU_ORTHOLOGUE AFUA_6G09600)-RELATED"/>
    <property type="match status" value="1"/>
</dbReference>
<feature type="binding site" evidence="5">
    <location>
        <position position="98"/>
    </location>
    <ligand>
        <name>Mn(2+)</name>
        <dbReference type="ChEBI" id="CHEBI:29035"/>
        <label>2</label>
    </ligand>
</feature>
<dbReference type="PANTHER" id="PTHR11014">
    <property type="entry name" value="PEPTIDASE M20 FAMILY MEMBER"/>
    <property type="match status" value="1"/>
</dbReference>
<dbReference type="RefSeq" id="WP_153495453.1">
    <property type="nucleotide sequence ID" value="NZ_CAXYUY010000001.1"/>
</dbReference>
<organism evidence="7 8">
    <name type="scientific">Lactococcus hircilactis</name>
    <dbReference type="NCBI Taxonomy" id="1494462"/>
    <lineage>
        <taxon>Bacteria</taxon>
        <taxon>Bacillati</taxon>
        <taxon>Bacillota</taxon>
        <taxon>Bacilli</taxon>
        <taxon>Lactobacillales</taxon>
        <taxon>Streptococcaceae</taxon>
        <taxon>Lactococcus</taxon>
    </lineage>
</organism>
<dbReference type="Proteomes" id="UP000439550">
    <property type="component" value="Unassembled WGS sequence"/>
</dbReference>
<dbReference type="InterPro" id="IPR002933">
    <property type="entry name" value="Peptidase_M20"/>
</dbReference>
<evidence type="ECO:0000256" key="2">
    <source>
        <dbReference type="ARBA" id="ARBA00022801"/>
    </source>
</evidence>
<feature type="binding site" evidence="5">
    <location>
        <position position="350"/>
    </location>
    <ligand>
        <name>Mn(2+)</name>
        <dbReference type="ChEBI" id="CHEBI:29035"/>
        <label>2</label>
    </ligand>
</feature>
<dbReference type="GO" id="GO:0046872">
    <property type="term" value="F:metal ion binding"/>
    <property type="evidence" value="ECO:0007669"/>
    <property type="project" value="UniProtKB-KW"/>
</dbReference>
<comment type="caution">
    <text evidence="7">The sequence shown here is derived from an EMBL/GenBank/DDBJ whole genome shotgun (WGS) entry which is preliminary data.</text>
</comment>
<keyword evidence="4" id="KW-0457">Lysine biosynthesis</keyword>
<feature type="binding site" evidence="5">
    <location>
        <position position="156"/>
    </location>
    <ligand>
        <name>Mn(2+)</name>
        <dbReference type="ChEBI" id="CHEBI:29035"/>
        <label>2</label>
    </ligand>
</feature>
<dbReference type="Pfam" id="PF07687">
    <property type="entry name" value="M20_dimer"/>
    <property type="match status" value="1"/>
</dbReference>
<keyword evidence="1" id="KW-0028">Amino-acid biosynthesis</keyword>
<reference evidence="7 8" key="1">
    <citation type="submission" date="2019-10" db="EMBL/GenBank/DDBJ databases">
        <authorList>
            <person name="Dong K."/>
        </authorList>
    </citation>
    <scope>NUCLEOTIDE SEQUENCE [LARGE SCALE GENOMIC DNA]</scope>
    <source>
        <strain evidence="7 8">DSM 28960</strain>
    </source>
</reference>
<evidence type="ECO:0000259" key="6">
    <source>
        <dbReference type="Pfam" id="PF07687"/>
    </source>
</evidence>
<dbReference type="SUPFAM" id="SSF55031">
    <property type="entry name" value="Bacterial exopeptidase dimerisation domain"/>
    <property type="match status" value="1"/>
</dbReference>
<dbReference type="OrthoDB" id="9776731at2"/>
<evidence type="ECO:0000256" key="3">
    <source>
        <dbReference type="ARBA" id="ARBA00022915"/>
    </source>
</evidence>
<dbReference type="NCBIfam" id="TIGR01891">
    <property type="entry name" value="amidohydrolases"/>
    <property type="match status" value="1"/>
</dbReference>
<keyword evidence="5" id="KW-0464">Manganese</keyword>
<evidence type="ECO:0000256" key="1">
    <source>
        <dbReference type="ARBA" id="ARBA00022605"/>
    </source>
</evidence>
<dbReference type="InterPro" id="IPR036264">
    <property type="entry name" value="Bact_exopeptidase_dim_dom"/>
</dbReference>